<dbReference type="SUPFAM" id="SSF55174">
    <property type="entry name" value="Alpha-L RNA-binding motif"/>
    <property type="match status" value="1"/>
</dbReference>
<proteinExistence type="predicted"/>
<keyword evidence="1" id="KW-0694">RNA-binding</keyword>
<evidence type="ECO:0000256" key="1">
    <source>
        <dbReference type="PROSITE-ProRule" id="PRU00182"/>
    </source>
</evidence>
<dbReference type="EMBL" id="BSUZ01000001">
    <property type="protein sequence ID" value="GMA88532.1"/>
    <property type="molecule type" value="Genomic_DNA"/>
</dbReference>
<evidence type="ECO:0008006" key="4">
    <source>
        <dbReference type="Google" id="ProtNLM"/>
    </source>
</evidence>
<organism evidence="2 3">
    <name type="scientific">Angustibacter aerolatus</name>
    <dbReference type="NCBI Taxonomy" id="1162965"/>
    <lineage>
        <taxon>Bacteria</taxon>
        <taxon>Bacillati</taxon>
        <taxon>Actinomycetota</taxon>
        <taxon>Actinomycetes</taxon>
        <taxon>Kineosporiales</taxon>
        <taxon>Kineosporiaceae</taxon>
    </lineage>
</organism>
<dbReference type="Pfam" id="PF13275">
    <property type="entry name" value="S4_2"/>
    <property type="match status" value="1"/>
</dbReference>
<name>A0ABQ6JNW9_9ACTN</name>
<dbReference type="CDD" id="cd00165">
    <property type="entry name" value="S4"/>
    <property type="match status" value="1"/>
</dbReference>
<dbReference type="Gene3D" id="3.10.290.10">
    <property type="entry name" value="RNA-binding S4 domain"/>
    <property type="match status" value="1"/>
</dbReference>
<comment type="caution">
    <text evidence="2">The sequence shown here is derived from an EMBL/GenBank/DDBJ whole genome shotgun (WGS) entry which is preliminary data.</text>
</comment>
<evidence type="ECO:0000313" key="2">
    <source>
        <dbReference type="EMBL" id="GMA88532.1"/>
    </source>
</evidence>
<evidence type="ECO:0000313" key="3">
    <source>
        <dbReference type="Proteomes" id="UP001157017"/>
    </source>
</evidence>
<sequence length="76" mass="8056">MDDEGDLAAADEVRVEGGIRLGQLLKLADLADTGADAKTLLAEGAVQVNGEPEQRRGRQAQAGDVVRCGDRVVRLR</sequence>
<dbReference type="Proteomes" id="UP001157017">
    <property type="component" value="Unassembled WGS sequence"/>
</dbReference>
<protein>
    <recommendedName>
        <fullName evidence="4">RNA-binding protein</fullName>
    </recommendedName>
</protein>
<keyword evidence="3" id="KW-1185">Reference proteome</keyword>
<dbReference type="PROSITE" id="PS50889">
    <property type="entry name" value="S4"/>
    <property type="match status" value="1"/>
</dbReference>
<dbReference type="InterPro" id="IPR036986">
    <property type="entry name" value="S4_RNA-bd_sf"/>
</dbReference>
<gene>
    <name evidence="2" type="ORF">GCM10025868_37820</name>
</gene>
<reference evidence="3" key="1">
    <citation type="journal article" date="2019" name="Int. J. Syst. Evol. Microbiol.">
        <title>The Global Catalogue of Microorganisms (GCM) 10K type strain sequencing project: providing services to taxonomists for standard genome sequencing and annotation.</title>
        <authorList>
            <consortium name="The Broad Institute Genomics Platform"/>
            <consortium name="The Broad Institute Genome Sequencing Center for Infectious Disease"/>
            <person name="Wu L."/>
            <person name="Ma J."/>
        </authorList>
    </citation>
    <scope>NUCLEOTIDE SEQUENCE [LARGE SCALE GENOMIC DNA]</scope>
    <source>
        <strain evidence="3">NBRC 108730</strain>
    </source>
</reference>
<accession>A0ABQ6JNW9</accession>